<sequence>MVGALAWVVVPFPMASGVPPPPPPVPPVNWLLMLPLLQILLYRSGVAVIMAASSNSVRSSVHRSRPRSGGMYDSIR</sequence>
<proteinExistence type="predicted"/>
<name>A0A2M4DLJ5_ANODA</name>
<dbReference type="EMBL" id="GGFL01014255">
    <property type="protein sequence ID" value="MBW78433.1"/>
    <property type="molecule type" value="Transcribed_RNA"/>
</dbReference>
<protein>
    <submittedName>
        <fullName evidence="2">Putative secreted protein</fullName>
    </submittedName>
</protein>
<evidence type="ECO:0000256" key="1">
    <source>
        <dbReference type="SAM" id="SignalP"/>
    </source>
</evidence>
<evidence type="ECO:0000313" key="2">
    <source>
        <dbReference type="EMBL" id="MBW78433.1"/>
    </source>
</evidence>
<organism evidence="2">
    <name type="scientific">Anopheles darlingi</name>
    <name type="common">Mosquito</name>
    <dbReference type="NCBI Taxonomy" id="43151"/>
    <lineage>
        <taxon>Eukaryota</taxon>
        <taxon>Metazoa</taxon>
        <taxon>Ecdysozoa</taxon>
        <taxon>Arthropoda</taxon>
        <taxon>Hexapoda</taxon>
        <taxon>Insecta</taxon>
        <taxon>Pterygota</taxon>
        <taxon>Neoptera</taxon>
        <taxon>Endopterygota</taxon>
        <taxon>Diptera</taxon>
        <taxon>Nematocera</taxon>
        <taxon>Culicoidea</taxon>
        <taxon>Culicidae</taxon>
        <taxon>Anophelinae</taxon>
        <taxon>Anopheles</taxon>
    </lineage>
</organism>
<feature type="signal peptide" evidence="1">
    <location>
        <begin position="1"/>
        <end position="17"/>
    </location>
</feature>
<reference evidence="2" key="1">
    <citation type="submission" date="2018-01" db="EMBL/GenBank/DDBJ databases">
        <title>An insight into the sialome of Amazonian anophelines.</title>
        <authorList>
            <person name="Ribeiro J.M."/>
            <person name="Scarpassa V."/>
            <person name="Calvo E."/>
        </authorList>
    </citation>
    <scope>NUCLEOTIDE SEQUENCE</scope>
</reference>
<accession>A0A2M4DLJ5</accession>
<dbReference type="AlphaFoldDB" id="A0A2M4DLJ5"/>
<feature type="chain" id="PRO_5014844124" evidence="1">
    <location>
        <begin position="18"/>
        <end position="76"/>
    </location>
</feature>
<keyword evidence="1" id="KW-0732">Signal</keyword>